<keyword evidence="2" id="KW-0805">Transcription regulation</keyword>
<evidence type="ECO:0000313" key="7">
    <source>
        <dbReference type="EMBL" id="MPY56207.1"/>
    </source>
</evidence>
<dbReference type="SUPFAM" id="SSF48498">
    <property type="entry name" value="Tetracyclin repressor-like, C-terminal domain"/>
    <property type="match status" value="1"/>
</dbReference>
<dbReference type="InterPro" id="IPR050109">
    <property type="entry name" value="HTH-type_TetR-like_transc_reg"/>
</dbReference>
<organism evidence="7 8">
    <name type="scientific">Streptomyces spongiae</name>
    <dbReference type="NCBI Taxonomy" id="565072"/>
    <lineage>
        <taxon>Bacteria</taxon>
        <taxon>Bacillati</taxon>
        <taxon>Actinomycetota</taxon>
        <taxon>Actinomycetes</taxon>
        <taxon>Kitasatosporales</taxon>
        <taxon>Streptomycetaceae</taxon>
        <taxon>Streptomyces</taxon>
    </lineage>
</organism>
<dbReference type="PROSITE" id="PS50977">
    <property type="entry name" value="HTH_TETR_2"/>
    <property type="match status" value="1"/>
</dbReference>
<evidence type="ECO:0000259" key="6">
    <source>
        <dbReference type="PROSITE" id="PS50977"/>
    </source>
</evidence>
<dbReference type="InterPro" id="IPR009057">
    <property type="entry name" value="Homeodomain-like_sf"/>
</dbReference>
<dbReference type="Pfam" id="PF00440">
    <property type="entry name" value="TetR_N"/>
    <property type="match status" value="1"/>
</dbReference>
<evidence type="ECO:0000256" key="1">
    <source>
        <dbReference type="ARBA" id="ARBA00022491"/>
    </source>
</evidence>
<dbReference type="PRINTS" id="PR00455">
    <property type="entry name" value="HTHTETR"/>
</dbReference>
<keyword evidence="8" id="KW-1185">Reference proteome</keyword>
<dbReference type="InterPro" id="IPR039538">
    <property type="entry name" value="BetI_C"/>
</dbReference>
<evidence type="ECO:0000256" key="2">
    <source>
        <dbReference type="ARBA" id="ARBA00023015"/>
    </source>
</evidence>
<evidence type="ECO:0000313" key="8">
    <source>
        <dbReference type="Proteomes" id="UP000400924"/>
    </source>
</evidence>
<dbReference type="SUPFAM" id="SSF46689">
    <property type="entry name" value="Homeodomain-like"/>
    <property type="match status" value="1"/>
</dbReference>
<evidence type="ECO:0000256" key="4">
    <source>
        <dbReference type="ARBA" id="ARBA00023163"/>
    </source>
</evidence>
<dbReference type="AlphaFoldDB" id="A0A5N8X9Z7"/>
<comment type="caution">
    <text evidence="7">The sequence shown here is derived from an EMBL/GenBank/DDBJ whole genome shotgun (WGS) entry which is preliminary data.</text>
</comment>
<gene>
    <name evidence="7" type="ORF">FNH08_03150</name>
</gene>
<dbReference type="EMBL" id="VJZC01000009">
    <property type="protein sequence ID" value="MPY56207.1"/>
    <property type="molecule type" value="Genomic_DNA"/>
</dbReference>
<dbReference type="GO" id="GO:0000976">
    <property type="term" value="F:transcription cis-regulatory region binding"/>
    <property type="evidence" value="ECO:0007669"/>
    <property type="project" value="TreeGrafter"/>
</dbReference>
<dbReference type="PANTHER" id="PTHR30055:SF226">
    <property type="entry name" value="HTH-TYPE TRANSCRIPTIONAL REGULATOR PKSA"/>
    <property type="match status" value="1"/>
</dbReference>
<evidence type="ECO:0000256" key="3">
    <source>
        <dbReference type="ARBA" id="ARBA00023125"/>
    </source>
</evidence>
<feature type="DNA-binding region" description="H-T-H motif" evidence="5">
    <location>
        <begin position="38"/>
        <end position="57"/>
    </location>
</feature>
<keyword evidence="4" id="KW-0804">Transcription</keyword>
<dbReference type="Gene3D" id="1.10.357.10">
    <property type="entry name" value="Tetracycline Repressor, domain 2"/>
    <property type="match status" value="1"/>
</dbReference>
<reference evidence="7 8" key="1">
    <citation type="submission" date="2019-07" db="EMBL/GenBank/DDBJ databases">
        <title>New species of Amycolatopsis and Streptomyces.</title>
        <authorList>
            <person name="Duangmal K."/>
            <person name="Teo W.F.A."/>
            <person name="Lipun K."/>
        </authorList>
    </citation>
    <scope>NUCLEOTIDE SEQUENCE [LARGE SCALE GENOMIC DNA]</scope>
    <source>
        <strain evidence="7 8">NBRC 106415</strain>
    </source>
</reference>
<keyword evidence="1" id="KW-0678">Repressor</keyword>
<sequence length="213" mass="23107">MSTPRRPRGPYRKGLERREQILKAALDVFSEHGERGSSLKEIADRVGMSQAGVLHYFTSREELLLAVLAERDALDAEAVSDAASPGEAIARTVAHNARQPGLVDLFVTLSGSASDPDHPAHEFFKQRYEHLSTQIRNGLAQGQEQDVVRGDVSAEAMARLLLAVSDGLQLQWLLEPSVDMTAMVEVFNRMCLALGDVQGTDAGSAGPSADRSR</sequence>
<dbReference type="PANTHER" id="PTHR30055">
    <property type="entry name" value="HTH-TYPE TRANSCRIPTIONAL REGULATOR RUTR"/>
    <property type="match status" value="1"/>
</dbReference>
<dbReference type="GO" id="GO:0003700">
    <property type="term" value="F:DNA-binding transcription factor activity"/>
    <property type="evidence" value="ECO:0007669"/>
    <property type="project" value="TreeGrafter"/>
</dbReference>
<dbReference type="Proteomes" id="UP000400924">
    <property type="component" value="Unassembled WGS sequence"/>
</dbReference>
<dbReference type="InterPro" id="IPR001647">
    <property type="entry name" value="HTH_TetR"/>
</dbReference>
<keyword evidence="3 5" id="KW-0238">DNA-binding</keyword>
<accession>A0A5N8X9Z7</accession>
<name>A0A5N8X9Z7_9ACTN</name>
<dbReference type="RefSeq" id="WP_322723568.1">
    <property type="nucleotide sequence ID" value="NZ_VJZC01000009.1"/>
</dbReference>
<dbReference type="InterPro" id="IPR036271">
    <property type="entry name" value="Tet_transcr_reg_TetR-rel_C_sf"/>
</dbReference>
<evidence type="ECO:0000256" key="5">
    <source>
        <dbReference type="PROSITE-ProRule" id="PRU00335"/>
    </source>
</evidence>
<protein>
    <submittedName>
        <fullName evidence="7">TetR/AcrR family transcriptional regulator</fullName>
    </submittedName>
</protein>
<dbReference type="Pfam" id="PF13977">
    <property type="entry name" value="TetR_C_6"/>
    <property type="match status" value="1"/>
</dbReference>
<feature type="domain" description="HTH tetR-type" evidence="6">
    <location>
        <begin position="15"/>
        <end position="75"/>
    </location>
</feature>
<proteinExistence type="predicted"/>